<dbReference type="PANTHER" id="PTHR10694:SF133">
    <property type="entry name" value="LYSINE-SPECIFIC DEMETHYLASE JMJ17"/>
    <property type="match status" value="1"/>
</dbReference>
<dbReference type="PROSITE" id="PS50016">
    <property type="entry name" value="ZF_PHD_2"/>
    <property type="match status" value="1"/>
</dbReference>
<dbReference type="SMART" id="SM00249">
    <property type="entry name" value="PHD"/>
    <property type="match status" value="3"/>
</dbReference>
<feature type="region of interest" description="Disordered" evidence="8">
    <location>
        <begin position="1782"/>
        <end position="1809"/>
    </location>
</feature>
<feature type="compositionally biased region" description="Polar residues" evidence="8">
    <location>
        <begin position="1790"/>
        <end position="1799"/>
    </location>
</feature>
<dbReference type="GO" id="GO:0010468">
    <property type="term" value="P:regulation of gene expression"/>
    <property type="evidence" value="ECO:0007669"/>
    <property type="project" value="TreeGrafter"/>
</dbReference>
<dbReference type="PROSITE" id="PS51183">
    <property type="entry name" value="JMJN"/>
    <property type="match status" value="1"/>
</dbReference>
<feature type="domain" description="ARID" evidence="10">
    <location>
        <begin position="105"/>
        <end position="198"/>
    </location>
</feature>
<keyword evidence="5" id="KW-0862">Zinc</keyword>
<keyword evidence="6" id="KW-0539">Nucleus</keyword>
<evidence type="ECO:0000259" key="10">
    <source>
        <dbReference type="PROSITE" id="PS51011"/>
    </source>
</evidence>
<feature type="domain" description="PHD-type" evidence="9">
    <location>
        <begin position="250"/>
        <end position="300"/>
    </location>
</feature>
<dbReference type="InterPro" id="IPR004198">
    <property type="entry name" value="Znf_C5HC2"/>
</dbReference>
<dbReference type="SMART" id="SM00545">
    <property type="entry name" value="JmjN"/>
    <property type="match status" value="1"/>
</dbReference>
<accession>A0AAV3NHQ3</accession>
<dbReference type="FunFam" id="2.60.120.650:FF:000042">
    <property type="entry name" value="Transcription factor jumonji (JmjC) domain-containing protein"/>
    <property type="match status" value="1"/>
</dbReference>
<evidence type="ECO:0000256" key="2">
    <source>
        <dbReference type="ARBA" id="ARBA00022723"/>
    </source>
</evidence>
<evidence type="ECO:0000259" key="11">
    <source>
        <dbReference type="PROSITE" id="PS51183"/>
    </source>
</evidence>
<gene>
    <name evidence="13" type="ORF">LIER_00542</name>
</gene>
<evidence type="ECO:0000256" key="6">
    <source>
        <dbReference type="ARBA" id="ARBA00023242"/>
    </source>
</evidence>
<dbReference type="Gene3D" id="1.10.150.60">
    <property type="entry name" value="ARID DNA-binding domain"/>
    <property type="match status" value="1"/>
</dbReference>
<keyword evidence="2" id="KW-0479">Metal-binding</keyword>
<dbReference type="SMART" id="SM00558">
    <property type="entry name" value="JmjC"/>
    <property type="match status" value="1"/>
</dbReference>
<reference evidence="13 14" key="1">
    <citation type="submission" date="2024-01" db="EMBL/GenBank/DDBJ databases">
        <title>The complete chloroplast genome sequence of Lithospermum erythrorhizon: insights into the phylogenetic relationship among Boraginaceae species and the maternal lineages of purple gromwells.</title>
        <authorList>
            <person name="Okada T."/>
            <person name="Watanabe K."/>
        </authorList>
    </citation>
    <scope>NUCLEOTIDE SEQUENCE [LARGE SCALE GENOMIC DNA]</scope>
</reference>
<organism evidence="13 14">
    <name type="scientific">Lithospermum erythrorhizon</name>
    <name type="common">Purple gromwell</name>
    <name type="synonym">Lithospermum officinale var. erythrorhizon</name>
    <dbReference type="NCBI Taxonomy" id="34254"/>
    <lineage>
        <taxon>Eukaryota</taxon>
        <taxon>Viridiplantae</taxon>
        <taxon>Streptophyta</taxon>
        <taxon>Embryophyta</taxon>
        <taxon>Tracheophyta</taxon>
        <taxon>Spermatophyta</taxon>
        <taxon>Magnoliopsida</taxon>
        <taxon>eudicotyledons</taxon>
        <taxon>Gunneridae</taxon>
        <taxon>Pentapetalae</taxon>
        <taxon>asterids</taxon>
        <taxon>lamiids</taxon>
        <taxon>Boraginales</taxon>
        <taxon>Boraginaceae</taxon>
        <taxon>Boraginoideae</taxon>
        <taxon>Lithospermeae</taxon>
        <taxon>Lithospermum</taxon>
    </lineage>
</organism>
<dbReference type="PROSITE" id="PS51011">
    <property type="entry name" value="ARID"/>
    <property type="match status" value="1"/>
</dbReference>
<dbReference type="SUPFAM" id="SSF57903">
    <property type="entry name" value="FYVE/PHD zinc finger"/>
    <property type="match status" value="2"/>
</dbReference>
<dbReference type="InterPro" id="IPR013083">
    <property type="entry name" value="Znf_RING/FYVE/PHD"/>
</dbReference>
<dbReference type="InterPro" id="IPR019787">
    <property type="entry name" value="Znf_PHD-finger"/>
</dbReference>
<evidence type="ECO:0000256" key="5">
    <source>
        <dbReference type="ARBA" id="ARBA00022833"/>
    </source>
</evidence>
<evidence type="ECO:0000313" key="13">
    <source>
        <dbReference type="EMBL" id="GAA0138884.1"/>
    </source>
</evidence>
<evidence type="ECO:0000313" key="14">
    <source>
        <dbReference type="Proteomes" id="UP001454036"/>
    </source>
</evidence>
<protein>
    <submittedName>
        <fullName evidence="13">Histone modifying enzyme</fullName>
    </submittedName>
</protein>
<name>A0AAV3NHQ3_LITER</name>
<dbReference type="InterPro" id="IPR003347">
    <property type="entry name" value="JmjC_dom"/>
</dbReference>
<dbReference type="EMBL" id="BAABME010000042">
    <property type="protein sequence ID" value="GAA0138884.1"/>
    <property type="molecule type" value="Genomic_DNA"/>
</dbReference>
<comment type="subcellular location">
    <subcellularLocation>
        <location evidence="1">Nucleus</location>
    </subcellularLocation>
</comment>
<dbReference type="GO" id="GO:0000785">
    <property type="term" value="C:chromatin"/>
    <property type="evidence" value="ECO:0007669"/>
    <property type="project" value="TreeGrafter"/>
</dbReference>
<dbReference type="GO" id="GO:0005634">
    <property type="term" value="C:nucleus"/>
    <property type="evidence" value="ECO:0007669"/>
    <property type="project" value="UniProtKB-SubCell"/>
</dbReference>
<evidence type="ECO:0000256" key="8">
    <source>
        <dbReference type="SAM" id="MobiDB-lite"/>
    </source>
</evidence>
<sequence length="1831" mass="209359">MGKGKTRAVEKGVIGQQNALGVGTSSSLNGSLDIPSGPVYYPNEEEFKDPLSYIYKIRPEAEKYGICKIVPPESWKPPFALDLDSFTFPTKTQAIHQLQARVASCDSKTFNLEYCRFLTEQQGKKAKKRVLFEGEELDLCKLFNAVKRFGGYDKVVEEKKWGEVFRFVNSSGKIRQCAKHVLCQLYREHLYDYEEYYNKLNKVKKKNLKRRLQLDKNFSMENECPTSKRRRKNNENERLEVQKVEKEEHDQICEQCESGLHEEVMLLCDRCNKGWHLYCLSPPLKQVPPGNWYCLDCLNSEKDSFGFVPGKNLSLDAFRRMADRTRKKWFGSASTSRVQLEKKFWEIVEGSIAEVEVMYGSDLDTSVLGSGFPRISDSRPSSIEPDIWDEYCSSPWNLNNLPKLQGSVLRTVHQNITGVMVPWLYIGMLFSSFCWHVEDHCFYSMNYHHWGEPKCWYSVPADEADAFEKVMRKSLPDLFDAQPDLLFQLVTMLSPSVLQKHNVPVYSILQEPGNFIITFPRSYHAGFNFGLNCAEAVNFAPADWLPYGGFGANLYKIYHKTPVLSHEELLCVVAKNNYDSEVSPYLRKELLRVYIEERTWREKLWKNGVVNSKPMPLREKPDFVGTEEDPTCIICQQLLYLSAVACNCRPTALVCLEHWQHICECKPNKHTLLYRLTLGKLGDLARINDKESMEAAARSRKQESSPGSSAGLSRKVKGVFKTHSELAEEWLRKACKIFQMPYSVDVYDSTLKEAEQFLWAGSEMNSVRGMAKRLVKARDWAESVRDCLSKADTWISQHNRKVKNVSIENLKERVTLERVNKLLDLDSFPCNESSHLKLKGFQMEARLLIQEIGSTLLVCSKVTMADLEMMFSKMIKLPIHTKESERLYQIFSSAKVWARTVRRCTSERSHASVEANFLFELKAEMKDLQIQLPEGEILLDLVKQVESCRSRCNHLLKGPITMKEVKQILDEFDGFTVNIEELNLLRQYHAETIAWVTRVNNVLMNIHEREDQEFVVDELTNIYKDGLSLKIEVEDLPRIDNELQRASWRVQAQKALSCKMPMDCVQALMQSATILQIDQEKLFTDISGVCSSAVSWEKRAKQLLACEAEMPEFEDILRSSEDICVILPSLNEVKDIVSAATAFLNKSKPFLFPNLIISRPSNALLRVDTLKDLVSESELLKVSLTERFTIRNVLKRFIELEQDACSLLHEAENLLNIENRASPCLVLKLERQVYFMKACIEAGQSLAFDFGVIPNFLNACSTLNWCFKALSFCGVIPEMEEVETSLDNAGNLPMTYLSSPLFTSLVDGINSLKKCLAIARNCQRRQFKFVDAEEALKQAQKQCVAFPLVENQLQQVIQKHSLWLEQAFNFFSLDSRSRSLAMLLKLKELGSSDTFNCAELDRVFSEAHKLEIWIQKCWDYIRPSAGDSNQLLSRLTEVEASLDRSLNIYMKSKCAEARASCTFCFADVEDQTFHTCYICKDRFHLHCLGQSVSVGEDLACYECTYCISLTTGKIPKSGFGPLRIQQTCPELSNLSELLSNAEDLCLWTDERSRLHQVVEKATECQACLSEIVEFALAYIDDNLEPVMRKLSVALKAVDLASVSCSQGNSRLDLALARNSWKIRAQKLLGGSLKPTIQQIQRLLKEGRTVNIPLEDCFSLRLTKAKNDGNHWVEKAKKVSIDGGALGLDKVFELIAEGKNLPLQFDKELALLRERSMLYCICRRPYDQRPMVACDKCDEWYHFDCVNLATAPKVYICPACDLQVEEYPCSPLLVPQDRSSGYKFVEPQTPSPRNRSSGLEQSFRRSRKPMRRVARKRLELGSLSPFIYALNS</sequence>
<dbReference type="Pfam" id="PF01388">
    <property type="entry name" value="ARID"/>
    <property type="match status" value="1"/>
</dbReference>
<dbReference type="PROSITE" id="PS51184">
    <property type="entry name" value="JMJC"/>
    <property type="match status" value="1"/>
</dbReference>
<evidence type="ECO:0000259" key="9">
    <source>
        <dbReference type="PROSITE" id="PS50016"/>
    </source>
</evidence>
<keyword evidence="14" id="KW-1185">Reference proteome</keyword>
<dbReference type="PROSITE" id="PS01359">
    <property type="entry name" value="ZF_PHD_1"/>
    <property type="match status" value="2"/>
</dbReference>
<evidence type="ECO:0000256" key="7">
    <source>
        <dbReference type="PROSITE-ProRule" id="PRU00146"/>
    </source>
</evidence>
<dbReference type="InterPro" id="IPR019786">
    <property type="entry name" value="Zinc_finger_PHD-type_CS"/>
</dbReference>
<proteinExistence type="predicted"/>
<dbReference type="InterPro" id="IPR036431">
    <property type="entry name" value="ARID_dom_sf"/>
</dbReference>
<comment type="caution">
    <text evidence="13">The sequence shown here is derived from an EMBL/GenBank/DDBJ whole genome shotgun (WGS) entry which is preliminary data.</text>
</comment>
<keyword evidence="4 7" id="KW-0863">Zinc-finger</keyword>
<dbReference type="Pfam" id="PF00628">
    <property type="entry name" value="PHD"/>
    <property type="match status" value="2"/>
</dbReference>
<dbReference type="Pfam" id="PF02373">
    <property type="entry name" value="JmjC"/>
    <property type="match status" value="1"/>
</dbReference>
<dbReference type="SUPFAM" id="SSF51197">
    <property type="entry name" value="Clavaminate synthase-like"/>
    <property type="match status" value="1"/>
</dbReference>
<dbReference type="SUPFAM" id="SSF46774">
    <property type="entry name" value="ARID-like"/>
    <property type="match status" value="1"/>
</dbReference>
<dbReference type="Proteomes" id="UP001454036">
    <property type="component" value="Unassembled WGS sequence"/>
</dbReference>
<dbReference type="Pfam" id="PF02375">
    <property type="entry name" value="JmjN"/>
    <property type="match status" value="1"/>
</dbReference>
<evidence type="ECO:0000256" key="1">
    <source>
        <dbReference type="ARBA" id="ARBA00004123"/>
    </source>
</evidence>
<dbReference type="InterPro" id="IPR013637">
    <property type="entry name" value="Lys_sp_deMease-like_dom"/>
</dbReference>
<evidence type="ECO:0000256" key="3">
    <source>
        <dbReference type="ARBA" id="ARBA00022737"/>
    </source>
</evidence>
<dbReference type="Pfam" id="PF08429">
    <property type="entry name" value="PLU-1"/>
    <property type="match status" value="2"/>
</dbReference>
<keyword evidence="3" id="KW-0677">Repeat</keyword>
<dbReference type="InterPro" id="IPR001965">
    <property type="entry name" value="Znf_PHD"/>
</dbReference>
<feature type="region of interest" description="Disordered" evidence="8">
    <location>
        <begin position="692"/>
        <end position="712"/>
    </location>
</feature>
<dbReference type="Gene3D" id="3.30.40.10">
    <property type="entry name" value="Zinc/RING finger domain, C3HC4 (zinc finger)"/>
    <property type="match status" value="1"/>
</dbReference>
<dbReference type="InterPro" id="IPR003349">
    <property type="entry name" value="JmjN"/>
</dbReference>
<dbReference type="GO" id="GO:0032452">
    <property type="term" value="F:histone demethylase activity"/>
    <property type="evidence" value="ECO:0007669"/>
    <property type="project" value="TreeGrafter"/>
</dbReference>
<dbReference type="SMART" id="SM01014">
    <property type="entry name" value="ARID"/>
    <property type="match status" value="1"/>
</dbReference>
<dbReference type="CDD" id="cd16100">
    <property type="entry name" value="ARID"/>
    <property type="match status" value="1"/>
</dbReference>
<dbReference type="InterPro" id="IPR011011">
    <property type="entry name" value="Znf_FYVE_PHD"/>
</dbReference>
<dbReference type="GO" id="GO:0003677">
    <property type="term" value="F:DNA binding"/>
    <property type="evidence" value="ECO:0007669"/>
    <property type="project" value="InterPro"/>
</dbReference>
<feature type="domain" description="JmjC" evidence="12">
    <location>
        <begin position="390"/>
        <end position="556"/>
    </location>
</feature>
<dbReference type="Gene3D" id="2.60.120.650">
    <property type="entry name" value="Cupin"/>
    <property type="match status" value="2"/>
</dbReference>
<dbReference type="Pfam" id="PF02928">
    <property type="entry name" value="zf-C5HC2"/>
    <property type="match status" value="1"/>
</dbReference>
<dbReference type="InterPro" id="IPR001606">
    <property type="entry name" value="ARID_dom"/>
</dbReference>
<dbReference type="GO" id="GO:0008270">
    <property type="term" value="F:zinc ion binding"/>
    <property type="evidence" value="ECO:0007669"/>
    <property type="project" value="UniProtKB-KW"/>
</dbReference>
<dbReference type="SMART" id="SM00501">
    <property type="entry name" value="BRIGHT"/>
    <property type="match status" value="1"/>
</dbReference>
<dbReference type="CDD" id="cd15543">
    <property type="entry name" value="PHD_RSF1"/>
    <property type="match status" value="1"/>
</dbReference>
<evidence type="ECO:0000256" key="4">
    <source>
        <dbReference type="ARBA" id="ARBA00022771"/>
    </source>
</evidence>
<dbReference type="PANTHER" id="PTHR10694">
    <property type="entry name" value="LYSINE-SPECIFIC DEMETHYLASE"/>
    <property type="match status" value="1"/>
</dbReference>
<evidence type="ECO:0000259" key="12">
    <source>
        <dbReference type="PROSITE" id="PS51184"/>
    </source>
</evidence>
<feature type="domain" description="JmjN" evidence="11">
    <location>
        <begin position="37"/>
        <end position="78"/>
    </location>
</feature>